<organism evidence="1 2">
    <name type="scientific">Aerococcus urinae</name>
    <dbReference type="NCBI Taxonomy" id="1376"/>
    <lineage>
        <taxon>Bacteria</taxon>
        <taxon>Bacillati</taxon>
        <taxon>Bacillota</taxon>
        <taxon>Bacilli</taxon>
        <taxon>Lactobacillales</taxon>
        <taxon>Aerococcaceae</taxon>
        <taxon>Aerococcus</taxon>
    </lineage>
</organism>
<name>A0A178HEB3_9LACT</name>
<proteinExistence type="predicted"/>
<evidence type="ECO:0000313" key="2">
    <source>
        <dbReference type="Proteomes" id="UP000251923"/>
    </source>
</evidence>
<accession>A0A178HEB3</accession>
<gene>
    <name evidence="1" type="ORF">DBT54_04295</name>
</gene>
<comment type="caution">
    <text evidence="1">The sequence shown here is derived from an EMBL/GenBank/DDBJ whole genome shotgun (WGS) entry which is preliminary data.</text>
</comment>
<dbReference type="AlphaFoldDB" id="A0A178HEB3"/>
<dbReference type="EMBL" id="QMHM01000006">
    <property type="protein sequence ID" value="RAV79906.1"/>
    <property type="molecule type" value="Genomic_DNA"/>
</dbReference>
<evidence type="ECO:0000313" key="1">
    <source>
        <dbReference type="EMBL" id="RAV79906.1"/>
    </source>
</evidence>
<dbReference type="GeneID" id="86971554"/>
<reference evidence="1 2" key="1">
    <citation type="submission" date="2018-04" db="EMBL/GenBank/DDBJ databases">
        <title>Aerococcus urinae genomes.</title>
        <authorList>
            <person name="Hilt E."/>
            <person name="Gilbert N.M."/>
            <person name="Thomas-White K."/>
            <person name="Putonti C."/>
            <person name="Lewis A.L."/>
            <person name="Visck K.L."/>
            <person name="Wolfe A.J."/>
        </authorList>
    </citation>
    <scope>NUCLEOTIDE SEQUENCE [LARGE SCALE GENOMIC DNA]</scope>
    <source>
        <strain evidence="1 2">UMB7480</strain>
    </source>
</reference>
<dbReference type="RefSeq" id="WP_064293337.1">
    <property type="nucleotide sequence ID" value="NZ_JASODG010000006.1"/>
</dbReference>
<protein>
    <submittedName>
        <fullName evidence="1">Uncharacterized protein</fullName>
    </submittedName>
</protein>
<dbReference type="Proteomes" id="UP000251923">
    <property type="component" value="Unassembled WGS sequence"/>
</dbReference>
<sequence length="73" mass="7768">MKNKGKCPKCGGSGILLIAGGTGAYGAGNNILLGSTVFSAVPVNRYLCSQCGYSEEWVDLEHLSKLKKKYGER</sequence>